<dbReference type="GO" id="GO:0016740">
    <property type="term" value="F:transferase activity"/>
    <property type="evidence" value="ECO:0007669"/>
    <property type="project" value="UniProtKB-KW"/>
</dbReference>
<dbReference type="Pfam" id="PF04229">
    <property type="entry name" value="GrpB"/>
    <property type="match status" value="1"/>
</dbReference>
<dbReference type="SUPFAM" id="SSF81301">
    <property type="entry name" value="Nucleotidyltransferase"/>
    <property type="match status" value="1"/>
</dbReference>
<evidence type="ECO:0000313" key="2">
    <source>
        <dbReference type="Proteomes" id="UP000198778"/>
    </source>
</evidence>
<dbReference type="InterPro" id="IPR007344">
    <property type="entry name" value="GrpB/CoaE"/>
</dbReference>
<dbReference type="PANTHER" id="PTHR34822">
    <property type="entry name" value="GRPB DOMAIN PROTEIN (AFU_ORTHOLOGUE AFUA_1G01530)"/>
    <property type="match status" value="1"/>
</dbReference>
<dbReference type="InterPro" id="IPR043519">
    <property type="entry name" value="NT_sf"/>
</dbReference>
<sequence>MDKKEAAKTMVHLEEHSAHWEAQYSHEKNKIMDIIGDEVDTIEHIGSTAVKDLKAKPINDIMVGIKELKLAPDLIDPLSEIGFEYVRKDEFPDRGFFRKGSWGNGTCHLHLVETKSTEWKEKLLFREYLRNYPDVANEYELLKSKLAAEYKNDRSSYTQKKEPFIQDIIKRAKRSIECF</sequence>
<dbReference type="STRING" id="745820.SAMN04488053_11525"/>
<dbReference type="EMBL" id="FNIL01000015">
    <property type="protein sequence ID" value="SDO48310.1"/>
    <property type="molecule type" value="Genomic_DNA"/>
</dbReference>
<accession>A0A1H0JXG9</accession>
<dbReference type="Proteomes" id="UP000198778">
    <property type="component" value="Unassembled WGS sequence"/>
</dbReference>
<organism evidence="1 2">
    <name type="scientific">Alkalicoccus daliensis</name>
    <dbReference type="NCBI Taxonomy" id="745820"/>
    <lineage>
        <taxon>Bacteria</taxon>
        <taxon>Bacillati</taxon>
        <taxon>Bacillota</taxon>
        <taxon>Bacilli</taxon>
        <taxon>Bacillales</taxon>
        <taxon>Bacillaceae</taxon>
        <taxon>Alkalicoccus</taxon>
    </lineage>
</organism>
<dbReference type="RefSeq" id="WP_244516903.1">
    <property type="nucleotide sequence ID" value="NZ_FNIL01000015.1"/>
</dbReference>
<protein>
    <submittedName>
        <fullName evidence="1">GrpB domain, predicted nucleotidyltransferase, UPF0157 family</fullName>
    </submittedName>
</protein>
<proteinExistence type="predicted"/>
<name>A0A1H0JXG9_9BACI</name>
<gene>
    <name evidence="1" type="ORF">SAMN04488053_11525</name>
</gene>
<dbReference type="AlphaFoldDB" id="A0A1H0JXG9"/>
<evidence type="ECO:0000313" key="1">
    <source>
        <dbReference type="EMBL" id="SDO48310.1"/>
    </source>
</evidence>
<keyword evidence="1" id="KW-0808">Transferase</keyword>
<dbReference type="Gene3D" id="3.30.460.10">
    <property type="entry name" value="Beta Polymerase, domain 2"/>
    <property type="match status" value="1"/>
</dbReference>
<dbReference type="PANTHER" id="PTHR34822:SF1">
    <property type="entry name" value="GRPB FAMILY PROTEIN"/>
    <property type="match status" value="1"/>
</dbReference>
<reference evidence="2" key="1">
    <citation type="submission" date="2016-10" db="EMBL/GenBank/DDBJ databases">
        <authorList>
            <person name="Varghese N."/>
            <person name="Submissions S."/>
        </authorList>
    </citation>
    <scope>NUCLEOTIDE SEQUENCE [LARGE SCALE GENOMIC DNA]</scope>
    <source>
        <strain evidence="2">CGMCC 1.10369</strain>
    </source>
</reference>
<keyword evidence="2" id="KW-1185">Reference proteome</keyword>